<dbReference type="AlphaFoldDB" id="A0A9R1XWX0"/>
<keyword evidence="1" id="KW-0347">Helicase</keyword>
<evidence type="ECO:0000313" key="3">
    <source>
        <dbReference type="EMBL" id="KAJ0225664.1"/>
    </source>
</evidence>
<evidence type="ECO:0000259" key="2">
    <source>
        <dbReference type="Pfam" id="PF05970"/>
    </source>
</evidence>
<dbReference type="GO" id="GO:0043139">
    <property type="term" value="F:5'-3' DNA helicase activity"/>
    <property type="evidence" value="ECO:0007669"/>
    <property type="project" value="UniProtKB-EC"/>
</dbReference>
<keyword evidence="4" id="KW-1185">Reference proteome</keyword>
<keyword evidence="1" id="KW-0378">Hydrolase</keyword>
<feature type="domain" description="DNA helicase Pif1-like DEAD-box helicase" evidence="2">
    <location>
        <begin position="3"/>
        <end position="92"/>
    </location>
</feature>
<dbReference type="GO" id="GO:0006281">
    <property type="term" value="P:DNA repair"/>
    <property type="evidence" value="ECO:0007669"/>
    <property type="project" value="UniProtKB-KW"/>
</dbReference>
<keyword evidence="1" id="KW-0234">DNA repair</keyword>
<dbReference type="EC" id="5.6.2.3" evidence="1"/>
<dbReference type="Pfam" id="PF05970">
    <property type="entry name" value="PIF1"/>
    <property type="match status" value="1"/>
</dbReference>
<reference evidence="3 4" key="1">
    <citation type="journal article" date="2017" name="Nat. Commun.">
        <title>Genome assembly with in vitro proximity ligation data and whole-genome triplication in lettuce.</title>
        <authorList>
            <person name="Reyes-Chin-Wo S."/>
            <person name="Wang Z."/>
            <person name="Yang X."/>
            <person name="Kozik A."/>
            <person name="Arikit S."/>
            <person name="Song C."/>
            <person name="Xia L."/>
            <person name="Froenicke L."/>
            <person name="Lavelle D.O."/>
            <person name="Truco M.J."/>
            <person name="Xia R."/>
            <person name="Zhu S."/>
            <person name="Xu C."/>
            <person name="Xu H."/>
            <person name="Xu X."/>
            <person name="Cox K."/>
            <person name="Korf I."/>
            <person name="Meyers B.C."/>
            <person name="Michelmore R.W."/>
        </authorList>
    </citation>
    <scope>NUCLEOTIDE SEQUENCE [LARGE SCALE GENOMIC DNA]</scope>
    <source>
        <strain evidence="4">cv. Salinas</strain>
        <tissue evidence="3">Seedlings</tissue>
    </source>
</reference>
<evidence type="ECO:0000313" key="4">
    <source>
        <dbReference type="Proteomes" id="UP000235145"/>
    </source>
</evidence>
<dbReference type="GO" id="GO:0006310">
    <property type="term" value="P:DNA recombination"/>
    <property type="evidence" value="ECO:0007669"/>
    <property type="project" value="UniProtKB-KW"/>
</dbReference>
<gene>
    <name evidence="3" type="ORF">LSAT_V11C100004120</name>
</gene>
<comment type="catalytic activity">
    <reaction evidence="1">
        <text>ATP + H2O = ADP + phosphate + H(+)</text>
        <dbReference type="Rhea" id="RHEA:13065"/>
        <dbReference type="ChEBI" id="CHEBI:15377"/>
        <dbReference type="ChEBI" id="CHEBI:15378"/>
        <dbReference type="ChEBI" id="CHEBI:30616"/>
        <dbReference type="ChEBI" id="CHEBI:43474"/>
        <dbReference type="ChEBI" id="CHEBI:456216"/>
        <dbReference type="EC" id="5.6.2.3"/>
    </reaction>
</comment>
<organism evidence="3 4">
    <name type="scientific">Lactuca sativa</name>
    <name type="common">Garden lettuce</name>
    <dbReference type="NCBI Taxonomy" id="4236"/>
    <lineage>
        <taxon>Eukaryota</taxon>
        <taxon>Viridiplantae</taxon>
        <taxon>Streptophyta</taxon>
        <taxon>Embryophyta</taxon>
        <taxon>Tracheophyta</taxon>
        <taxon>Spermatophyta</taxon>
        <taxon>Magnoliopsida</taxon>
        <taxon>eudicotyledons</taxon>
        <taxon>Gunneridae</taxon>
        <taxon>Pentapetalae</taxon>
        <taxon>asterids</taxon>
        <taxon>campanulids</taxon>
        <taxon>Asterales</taxon>
        <taxon>Asteraceae</taxon>
        <taxon>Cichorioideae</taxon>
        <taxon>Cichorieae</taxon>
        <taxon>Lactucinae</taxon>
        <taxon>Lactuca</taxon>
    </lineage>
</organism>
<dbReference type="GO" id="GO:0000723">
    <property type="term" value="P:telomere maintenance"/>
    <property type="evidence" value="ECO:0007669"/>
    <property type="project" value="InterPro"/>
</dbReference>
<dbReference type="PANTHER" id="PTHR10492">
    <property type="match status" value="1"/>
</dbReference>
<accession>A0A9R1XWX0</accession>
<evidence type="ECO:0000256" key="1">
    <source>
        <dbReference type="RuleBase" id="RU363044"/>
    </source>
</evidence>
<name>A0A9R1XWX0_LACSA</name>
<dbReference type="GO" id="GO:0016787">
    <property type="term" value="F:hydrolase activity"/>
    <property type="evidence" value="ECO:0007669"/>
    <property type="project" value="UniProtKB-KW"/>
</dbReference>
<keyword evidence="1" id="KW-0227">DNA damage</keyword>
<keyword evidence="1" id="KW-0233">DNA recombination</keyword>
<dbReference type="EMBL" id="NBSK02000001">
    <property type="protein sequence ID" value="KAJ0225664.1"/>
    <property type="molecule type" value="Genomic_DNA"/>
</dbReference>
<proteinExistence type="inferred from homology"/>
<dbReference type="GO" id="GO:0005524">
    <property type="term" value="F:ATP binding"/>
    <property type="evidence" value="ECO:0007669"/>
    <property type="project" value="UniProtKB-KW"/>
</dbReference>
<sequence>MAFATASTDIAANNMSDHSRFKIPFNLENKSVCKITRQIGTTQLLRTTKAVDRTMKHITGLRLPFIGKIMVLRGDFGQVLTVVRRGTQAQTKAIECFDLCNLPCLEINRIKSYYIILRAILSTRNDSVDKINDYLISQLHGE</sequence>
<keyword evidence="1" id="KW-0067">ATP-binding</keyword>
<dbReference type="PANTHER" id="PTHR10492:SF94">
    <property type="entry name" value="ATP-DEPENDENT DNA HELICASE"/>
    <property type="match status" value="1"/>
</dbReference>
<keyword evidence="1" id="KW-0547">Nucleotide-binding</keyword>
<comment type="caution">
    <text evidence="3">The sequence shown here is derived from an EMBL/GenBank/DDBJ whole genome shotgun (WGS) entry which is preliminary data.</text>
</comment>
<comment type="cofactor">
    <cofactor evidence="1">
        <name>Mg(2+)</name>
        <dbReference type="ChEBI" id="CHEBI:18420"/>
    </cofactor>
</comment>
<dbReference type="InterPro" id="IPR010285">
    <property type="entry name" value="DNA_helicase_pif1-like_DEAD"/>
</dbReference>
<comment type="similarity">
    <text evidence="1">Belongs to the helicase family.</text>
</comment>
<dbReference type="Proteomes" id="UP000235145">
    <property type="component" value="Unassembled WGS sequence"/>
</dbReference>
<protein>
    <recommendedName>
        <fullName evidence="1">ATP-dependent DNA helicase</fullName>
        <ecNumber evidence="1">5.6.2.3</ecNumber>
    </recommendedName>
</protein>